<dbReference type="EMBL" id="KE145355">
    <property type="protein sequence ID" value="EPE34783.1"/>
    <property type="molecule type" value="Genomic_DNA"/>
</dbReference>
<dbReference type="KEGG" id="glz:GLAREA_10478"/>
<keyword evidence="9" id="KW-1185">Reference proteome</keyword>
<dbReference type="SUPFAM" id="SSF117281">
    <property type="entry name" value="Kelch motif"/>
    <property type="match status" value="1"/>
</dbReference>
<feature type="region of interest" description="Disordered" evidence="4">
    <location>
        <begin position="579"/>
        <end position="635"/>
    </location>
</feature>
<keyword evidence="5" id="KW-0472">Membrane</keyword>
<dbReference type="PANTHER" id="PTHR47435:SF4">
    <property type="entry name" value="KELCH REPEAT PROTEIN (AFU_ORTHOLOGUE AFUA_5G12780)"/>
    <property type="match status" value="1"/>
</dbReference>
<dbReference type="Gene3D" id="2.120.10.80">
    <property type="entry name" value="Kelch-type beta propeller"/>
    <property type="match status" value="1"/>
</dbReference>
<feature type="compositionally biased region" description="Polar residues" evidence="4">
    <location>
        <begin position="589"/>
        <end position="614"/>
    </location>
</feature>
<reference evidence="8 9" key="1">
    <citation type="journal article" date="2013" name="BMC Genomics">
        <title>Genomics-driven discovery of the pneumocandin biosynthetic gene cluster in the fungus Glarea lozoyensis.</title>
        <authorList>
            <person name="Chen L."/>
            <person name="Yue Q."/>
            <person name="Zhang X."/>
            <person name="Xiang M."/>
            <person name="Wang C."/>
            <person name="Li S."/>
            <person name="Che Y."/>
            <person name="Ortiz-Lopez F.J."/>
            <person name="Bills G.F."/>
            <person name="Liu X."/>
            <person name="An Z."/>
        </authorList>
    </citation>
    <scope>NUCLEOTIDE SEQUENCE [LARGE SCALE GENOMIC DNA]</scope>
    <source>
        <strain evidence="9">ATCC 20868 / MF5171</strain>
    </source>
</reference>
<name>S3E958_GLAL2</name>
<evidence type="ECO:0000256" key="1">
    <source>
        <dbReference type="ARBA" id="ARBA00022441"/>
    </source>
</evidence>
<dbReference type="OrthoDB" id="10251809at2759"/>
<organism evidence="8 9">
    <name type="scientific">Glarea lozoyensis (strain ATCC 20868 / MF5171)</name>
    <dbReference type="NCBI Taxonomy" id="1116229"/>
    <lineage>
        <taxon>Eukaryota</taxon>
        <taxon>Fungi</taxon>
        <taxon>Dikarya</taxon>
        <taxon>Ascomycota</taxon>
        <taxon>Pezizomycotina</taxon>
        <taxon>Leotiomycetes</taxon>
        <taxon>Helotiales</taxon>
        <taxon>Helotiaceae</taxon>
        <taxon>Glarea</taxon>
    </lineage>
</organism>
<evidence type="ECO:0000256" key="6">
    <source>
        <dbReference type="SAM" id="SignalP"/>
    </source>
</evidence>
<evidence type="ECO:0000259" key="7">
    <source>
        <dbReference type="Pfam" id="PF24981"/>
    </source>
</evidence>
<gene>
    <name evidence="8" type="ORF">GLAREA_10478</name>
</gene>
<dbReference type="GeneID" id="19469524"/>
<dbReference type="InterPro" id="IPR015915">
    <property type="entry name" value="Kelch-typ_b-propeller"/>
</dbReference>
<dbReference type="AlphaFoldDB" id="S3E958"/>
<dbReference type="Pfam" id="PF24981">
    <property type="entry name" value="Beta-prop_ATRN-LZTR1"/>
    <property type="match status" value="1"/>
</dbReference>
<dbReference type="Proteomes" id="UP000016922">
    <property type="component" value="Unassembled WGS sequence"/>
</dbReference>
<evidence type="ECO:0000313" key="9">
    <source>
        <dbReference type="Proteomes" id="UP000016922"/>
    </source>
</evidence>
<proteinExistence type="predicted"/>
<evidence type="ECO:0000256" key="3">
    <source>
        <dbReference type="ARBA" id="ARBA00023004"/>
    </source>
</evidence>
<evidence type="ECO:0000256" key="4">
    <source>
        <dbReference type="SAM" id="MobiDB-lite"/>
    </source>
</evidence>
<feature type="domain" description="Attractin/MKLN-like beta-propeller" evidence="7">
    <location>
        <begin position="111"/>
        <end position="351"/>
    </location>
</feature>
<protein>
    <submittedName>
        <fullName evidence="8">Galactose oxidase, central</fullName>
    </submittedName>
</protein>
<dbReference type="OMA" id="SKWYTQT"/>
<dbReference type="eggNOG" id="ENOG502QYA9">
    <property type="taxonomic scope" value="Eukaryota"/>
</dbReference>
<dbReference type="InterPro" id="IPR011043">
    <property type="entry name" value="Gal_Oxase/kelch_b-propeller"/>
</dbReference>
<keyword evidence="5" id="KW-0812">Transmembrane</keyword>
<keyword evidence="1" id="KW-0880">Kelch repeat</keyword>
<keyword evidence="6" id="KW-0732">Signal</keyword>
<evidence type="ECO:0000256" key="5">
    <source>
        <dbReference type="SAM" id="Phobius"/>
    </source>
</evidence>
<feature type="transmembrane region" description="Helical" evidence="5">
    <location>
        <begin position="456"/>
        <end position="483"/>
    </location>
</feature>
<sequence length="654" mass="71056">MFSNYVVLLLVLAHSSVQQKDPKANFCRRFGHQTTVIDERLYIDGGQVNFGDSIATSPANLTNPYLSYHDLTTSPPQIEMPVLWANLSKNATIPSVSGGQIWADGVNKRFFLYGGETIGDPPPTSPQNVYSYDVLQNQWDNLGTPTGDISGVSWGAGVSVSSIGQAFVYGGWLSNTSVPGWKGPPMATNTLVKYDMELNKFQNITGPADSLGRAEGVMTYVPASDDGLLVHFGGIESSANGTMVASPMNTIRIHDIRSSKWYTQTATGDVPPNRRRFCADSAWSDDQSSYNIYLYGGLGFGDDSVGFDDLWILSLPSFKWVNYYKGSPGSPHHSLTCNIVNRGQMLVIGGTFPVNGTCDTPKQWGVHNSDIGKTRGRAWEAYDPTIRNYTVPPEVINIVGGTSSGGAALKAPPTGFQDPELGVYFAQRAEIDARTPTRAVPGATGSSKASGTEIKLAGSAIAGIAVGGSVLVSSIVLGACLCLRRRRIPVSPQMSARSFSSSSKSLPHLPVAQEYIVPESRFSRSYRPKRISTHSFRSSHQLPTTPEPVELHGTHYVMEQENFKFVKGDGLQMRQVNDRDHPAHRASKYIQSPHTGTRPSPSRSGFSVQTSMRSNTDRETFRPSPISAGPIVSPLGRTLTGERNFRAVNDYHHL</sequence>
<dbReference type="RefSeq" id="XP_008077770.1">
    <property type="nucleotide sequence ID" value="XM_008079579.1"/>
</dbReference>
<feature type="chain" id="PRO_5004520052" evidence="6">
    <location>
        <begin position="20"/>
        <end position="654"/>
    </location>
</feature>
<dbReference type="HOGENOM" id="CLU_012508_2_0_1"/>
<dbReference type="PANTHER" id="PTHR47435">
    <property type="entry name" value="KELCH REPEAT PROTEIN (AFU_ORTHOLOGUE AFUA_5G12780)"/>
    <property type="match status" value="1"/>
</dbReference>
<feature type="signal peptide" evidence="6">
    <location>
        <begin position="1"/>
        <end position="19"/>
    </location>
</feature>
<evidence type="ECO:0000313" key="8">
    <source>
        <dbReference type="EMBL" id="EPE34783.1"/>
    </source>
</evidence>
<dbReference type="InterPro" id="IPR056737">
    <property type="entry name" value="Beta-prop_ATRN-MKLN-like"/>
</dbReference>
<keyword evidence="5" id="KW-1133">Transmembrane helix</keyword>
<dbReference type="GO" id="GO:0019760">
    <property type="term" value="P:glucosinolate metabolic process"/>
    <property type="evidence" value="ECO:0007669"/>
    <property type="project" value="UniProtKB-ARBA"/>
</dbReference>
<keyword evidence="2" id="KW-0677">Repeat</keyword>
<keyword evidence="3" id="KW-0408">Iron</keyword>
<evidence type="ECO:0000256" key="2">
    <source>
        <dbReference type="ARBA" id="ARBA00022737"/>
    </source>
</evidence>
<dbReference type="SUPFAM" id="SSF50965">
    <property type="entry name" value="Galactose oxidase, central domain"/>
    <property type="match status" value="1"/>
</dbReference>
<accession>S3E958</accession>